<keyword evidence="2" id="KW-0808">Transferase</keyword>
<dbReference type="GO" id="GO:0032259">
    <property type="term" value="P:methylation"/>
    <property type="evidence" value="ECO:0007669"/>
    <property type="project" value="UniProtKB-KW"/>
</dbReference>
<evidence type="ECO:0000259" key="1">
    <source>
        <dbReference type="Pfam" id="PF08241"/>
    </source>
</evidence>
<dbReference type="InterPro" id="IPR013216">
    <property type="entry name" value="Methyltransf_11"/>
</dbReference>
<sequence length="251" mass="28212">MAQNIYDSEEFFKEYIQLPRQAKGLTGAPEWPALRSMLPASLTGAKFLDLGCGFGWVSRWAREEGAVQVLGVDISENMLAKARTFPADEGITYLRADLDSLVLPPSTHNVAFSSLTFHYLKDLPRLITQVYQTLLSGGTFVFSVEHPLWTAPHNPHFIQDSEGHTVWPLDRYLDEGERVTNWLADGVIKQHRTLATYINNLIEAGFTLSAIDEWAPSEEEMAANPGWEKSRIRPPFLLIKALKLVDQKVAT</sequence>
<dbReference type="SUPFAM" id="SSF53335">
    <property type="entry name" value="S-adenosyl-L-methionine-dependent methyltransferases"/>
    <property type="match status" value="1"/>
</dbReference>
<gene>
    <name evidence="2" type="ORF">L207DRAFT_435158</name>
</gene>
<dbReference type="EMBL" id="KZ613952">
    <property type="protein sequence ID" value="PMD35295.1"/>
    <property type="molecule type" value="Genomic_DNA"/>
</dbReference>
<dbReference type="STRING" id="1149755.A0A2J6R9W9"/>
<feature type="domain" description="Methyltransferase type 11" evidence="1">
    <location>
        <begin position="48"/>
        <end position="142"/>
    </location>
</feature>
<organism evidence="2 3">
    <name type="scientific">Hyaloscypha variabilis (strain UAMH 11265 / GT02V1 / F)</name>
    <name type="common">Meliniomyces variabilis</name>
    <dbReference type="NCBI Taxonomy" id="1149755"/>
    <lineage>
        <taxon>Eukaryota</taxon>
        <taxon>Fungi</taxon>
        <taxon>Dikarya</taxon>
        <taxon>Ascomycota</taxon>
        <taxon>Pezizomycotina</taxon>
        <taxon>Leotiomycetes</taxon>
        <taxon>Helotiales</taxon>
        <taxon>Hyaloscyphaceae</taxon>
        <taxon>Hyaloscypha</taxon>
        <taxon>Hyaloscypha variabilis</taxon>
    </lineage>
</organism>
<protein>
    <submittedName>
        <fullName evidence="2">Methyltransferase type 11</fullName>
    </submittedName>
</protein>
<dbReference type="InterPro" id="IPR029063">
    <property type="entry name" value="SAM-dependent_MTases_sf"/>
</dbReference>
<dbReference type="AlphaFoldDB" id="A0A2J6R9W9"/>
<dbReference type="Gene3D" id="3.40.50.150">
    <property type="entry name" value="Vaccinia Virus protein VP39"/>
    <property type="match status" value="1"/>
</dbReference>
<dbReference type="PANTHER" id="PTHR43861">
    <property type="entry name" value="TRANS-ACONITATE 2-METHYLTRANSFERASE-RELATED"/>
    <property type="match status" value="1"/>
</dbReference>
<keyword evidence="2" id="KW-0489">Methyltransferase</keyword>
<evidence type="ECO:0000313" key="3">
    <source>
        <dbReference type="Proteomes" id="UP000235786"/>
    </source>
</evidence>
<dbReference type="OrthoDB" id="66144at2759"/>
<reference evidence="2 3" key="1">
    <citation type="submission" date="2016-04" db="EMBL/GenBank/DDBJ databases">
        <title>A degradative enzymes factory behind the ericoid mycorrhizal symbiosis.</title>
        <authorList>
            <consortium name="DOE Joint Genome Institute"/>
            <person name="Martino E."/>
            <person name="Morin E."/>
            <person name="Grelet G."/>
            <person name="Kuo A."/>
            <person name="Kohler A."/>
            <person name="Daghino S."/>
            <person name="Barry K."/>
            <person name="Choi C."/>
            <person name="Cichocki N."/>
            <person name="Clum A."/>
            <person name="Copeland A."/>
            <person name="Hainaut M."/>
            <person name="Haridas S."/>
            <person name="Labutti K."/>
            <person name="Lindquist E."/>
            <person name="Lipzen A."/>
            <person name="Khouja H.-R."/>
            <person name="Murat C."/>
            <person name="Ohm R."/>
            <person name="Olson A."/>
            <person name="Spatafora J."/>
            <person name="Veneault-Fourrey C."/>
            <person name="Henrissat B."/>
            <person name="Grigoriev I."/>
            <person name="Martin F."/>
            <person name="Perotto S."/>
        </authorList>
    </citation>
    <scope>NUCLEOTIDE SEQUENCE [LARGE SCALE GENOMIC DNA]</scope>
    <source>
        <strain evidence="2 3">F</strain>
    </source>
</reference>
<name>A0A2J6R9W9_HYAVF</name>
<dbReference type="Proteomes" id="UP000235786">
    <property type="component" value="Unassembled WGS sequence"/>
</dbReference>
<dbReference type="Pfam" id="PF08241">
    <property type="entry name" value="Methyltransf_11"/>
    <property type="match status" value="1"/>
</dbReference>
<proteinExistence type="predicted"/>
<evidence type="ECO:0000313" key="2">
    <source>
        <dbReference type="EMBL" id="PMD35295.1"/>
    </source>
</evidence>
<dbReference type="PANTHER" id="PTHR43861:SF1">
    <property type="entry name" value="TRANS-ACONITATE 2-METHYLTRANSFERASE"/>
    <property type="match status" value="1"/>
</dbReference>
<dbReference type="CDD" id="cd02440">
    <property type="entry name" value="AdoMet_MTases"/>
    <property type="match status" value="1"/>
</dbReference>
<accession>A0A2J6R9W9</accession>
<keyword evidence="3" id="KW-1185">Reference proteome</keyword>
<dbReference type="GO" id="GO:0008757">
    <property type="term" value="F:S-adenosylmethionine-dependent methyltransferase activity"/>
    <property type="evidence" value="ECO:0007669"/>
    <property type="project" value="InterPro"/>
</dbReference>